<reference evidence="1" key="2">
    <citation type="journal article" date="2015" name="Fish Shellfish Immunol.">
        <title>Early steps in the European eel (Anguilla anguilla)-Vibrio vulnificus interaction in the gills: Role of the RtxA13 toxin.</title>
        <authorList>
            <person name="Callol A."/>
            <person name="Pajuelo D."/>
            <person name="Ebbesson L."/>
            <person name="Teles M."/>
            <person name="MacKenzie S."/>
            <person name="Amaro C."/>
        </authorList>
    </citation>
    <scope>NUCLEOTIDE SEQUENCE</scope>
</reference>
<reference evidence="1" key="1">
    <citation type="submission" date="2014-11" db="EMBL/GenBank/DDBJ databases">
        <authorList>
            <person name="Amaro Gonzalez C."/>
        </authorList>
    </citation>
    <scope>NUCLEOTIDE SEQUENCE</scope>
</reference>
<name>A0A0E9W3P6_ANGAN</name>
<proteinExistence type="predicted"/>
<protein>
    <submittedName>
        <fullName evidence="1">Uncharacterized protein</fullName>
    </submittedName>
</protein>
<sequence length="34" mass="3957">MESGLFPIHVSRWRKYSSPQLNRLVTKTFPAPLV</sequence>
<accession>A0A0E9W3P6</accession>
<organism evidence="1">
    <name type="scientific">Anguilla anguilla</name>
    <name type="common">European freshwater eel</name>
    <name type="synonym">Muraena anguilla</name>
    <dbReference type="NCBI Taxonomy" id="7936"/>
    <lineage>
        <taxon>Eukaryota</taxon>
        <taxon>Metazoa</taxon>
        <taxon>Chordata</taxon>
        <taxon>Craniata</taxon>
        <taxon>Vertebrata</taxon>
        <taxon>Euteleostomi</taxon>
        <taxon>Actinopterygii</taxon>
        <taxon>Neopterygii</taxon>
        <taxon>Teleostei</taxon>
        <taxon>Anguilliformes</taxon>
        <taxon>Anguillidae</taxon>
        <taxon>Anguilla</taxon>
    </lineage>
</organism>
<evidence type="ECO:0000313" key="1">
    <source>
        <dbReference type="EMBL" id="JAH84123.1"/>
    </source>
</evidence>
<dbReference type="EMBL" id="GBXM01024454">
    <property type="protein sequence ID" value="JAH84123.1"/>
    <property type="molecule type" value="Transcribed_RNA"/>
</dbReference>
<dbReference type="AlphaFoldDB" id="A0A0E9W3P6"/>